<dbReference type="Gene3D" id="2.60.40.3440">
    <property type="match status" value="1"/>
</dbReference>
<reference evidence="13 14" key="1">
    <citation type="submission" date="2020-08" db="EMBL/GenBank/DDBJ databases">
        <title>Cohnella phylogeny.</title>
        <authorList>
            <person name="Dunlap C."/>
        </authorList>
    </citation>
    <scope>NUCLEOTIDE SEQUENCE [LARGE SCALE GENOMIC DNA]</scope>
    <source>
        <strain evidence="13 14">DSM 25239</strain>
    </source>
</reference>
<feature type="transmembrane region" description="Helical" evidence="8">
    <location>
        <begin position="1825"/>
        <end position="1844"/>
    </location>
</feature>
<evidence type="ECO:0000256" key="3">
    <source>
        <dbReference type="ARBA" id="ARBA00022512"/>
    </source>
</evidence>
<gene>
    <name evidence="13" type="ORF">H7B90_09200</name>
</gene>
<protein>
    <recommendedName>
        <fullName evidence="15">LPXTG-motif cell wall-anchored protein</fullName>
    </recommendedName>
</protein>
<comment type="caution">
    <text evidence="13">The sequence shown here is derived from an EMBL/GenBank/DDBJ whole genome shotgun (WGS) entry which is preliminary data.</text>
</comment>
<dbReference type="InterPro" id="IPR011252">
    <property type="entry name" value="Fibrogen-bd_dom1"/>
</dbReference>
<dbReference type="Proteomes" id="UP000553776">
    <property type="component" value="Unassembled WGS sequence"/>
</dbReference>
<evidence type="ECO:0000259" key="12">
    <source>
        <dbReference type="Pfam" id="PF17961"/>
    </source>
</evidence>
<feature type="chain" id="PRO_5032345293" description="LPXTG-motif cell wall-anchored protein" evidence="9">
    <location>
        <begin position="30"/>
        <end position="1851"/>
    </location>
</feature>
<feature type="domain" description="Collagen binding" evidence="10">
    <location>
        <begin position="177"/>
        <end position="298"/>
    </location>
</feature>
<keyword evidence="8" id="KW-0472">Membrane</keyword>
<feature type="domain" description="Collagen binding" evidence="10">
    <location>
        <begin position="316"/>
        <end position="423"/>
    </location>
</feature>
<feature type="domain" description="Collagen binding" evidence="10">
    <location>
        <begin position="588"/>
        <end position="709"/>
    </location>
</feature>
<evidence type="ECO:0000256" key="7">
    <source>
        <dbReference type="SAM" id="MobiDB-lite"/>
    </source>
</evidence>
<dbReference type="Pfam" id="PF17963">
    <property type="entry name" value="Big_9"/>
    <property type="match status" value="1"/>
</dbReference>
<dbReference type="Pfam" id="PF05737">
    <property type="entry name" value="Collagen_bind"/>
    <property type="match status" value="5"/>
</dbReference>
<dbReference type="Pfam" id="PF17802">
    <property type="entry name" value="SpaA"/>
    <property type="match status" value="8"/>
</dbReference>
<dbReference type="InterPro" id="IPR013783">
    <property type="entry name" value="Ig-like_fold"/>
</dbReference>
<evidence type="ECO:0008006" key="15">
    <source>
        <dbReference type="Google" id="ProtNLM"/>
    </source>
</evidence>
<feature type="domain" description="Collagen binding" evidence="10">
    <location>
        <begin position="453"/>
        <end position="566"/>
    </location>
</feature>
<evidence type="ECO:0000313" key="14">
    <source>
        <dbReference type="Proteomes" id="UP000553776"/>
    </source>
</evidence>
<evidence type="ECO:0000256" key="6">
    <source>
        <dbReference type="ARBA" id="ARBA00023088"/>
    </source>
</evidence>
<comment type="similarity">
    <text evidence="2">Belongs to the serine-aspartate repeat-containing protein (SDr) family.</text>
</comment>
<accession>A0A841U0W6</accession>
<keyword evidence="4" id="KW-0964">Secreted</keyword>
<evidence type="ECO:0000256" key="1">
    <source>
        <dbReference type="ARBA" id="ARBA00004168"/>
    </source>
</evidence>
<evidence type="ECO:0000256" key="2">
    <source>
        <dbReference type="ARBA" id="ARBA00007257"/>
    </source>
</evidence>
<dbReference type="PANTHER" id="PTHR36108">
    <property type="entry name" value="COLOSSIN-B-RELATED"/>
    <property type="match status" value="1"/>
</dbReference>
<dbReference type="InterPro" id="IPR008456">
    <property type="entry name" value="Collagen-bd_dom"/>
</dbReference>
<dbReference type="PANTHER" id="PTHR36108:SF13">
    <property type="entry name" value="COLOSSIN-B-RELATED"/>
    <property type="match status" value="1"/>
</dbReference>
<evidence type="ECO:0000256" key="4">
    <source>
        <dbReference type="ARBA" id="ARBA00022525"/>
    </source>
</evidence>
<feature type="domain" description="SpaA-like prealbumin fold" evidence="11">
    <location>
        <begin position="881"/>
        <end position="952"/>
    </location>
</feature>
<dbReference type="Pfam" id="PF17961">
    <property type="entry name" value="Big_8"/>
    <property type="match status" value="1"/>
</dbReference>
<evidence type="ECO:0000256" key="8">
    <source>
        <dbReference type="SAM" id="Phobius"/>
    </source>
</evidence>
<dbReference type="EMBL" id="JACJVR010000031">
    <property type="protein sequence ID" value="MBB6691574.1"/>
    <property type="molecule type" value="Genomic_DNA"/>
</dbReference>
<keyword evidence="6" id="KW-0572">Peptidoglycan-anchor</keyword>
<feature type="region of interest" description="Disordered" evidence="7">
    <location>
        <begin position="1642"/>
        <end position="1753"/>
    </location>
</feature>
<keyword evidence="5 9" id="KW-0732">Signal</keyword>
<name>A0A841U0W6_9BACL</name>
<dbReference type="GO" id="GO:0007155">
    <property type="term" value="P:cell adhesion"/>
    <property type="evidence" value="ECO:0007669"/>
    <property type="project" value="InterPro"/>
</dbReference>
<feature type="domain" description="SpaA-like prealbumin fold" evidence="11">
    <location>
        <begin position="1073"/>
        <end position="1161"/>
    </location>
</feature>
<evidence type="ECO:0000256" key="5">
    <source>
        <dbReference type="ARBA" id="ARBA00022729"/>
    </source>
</evidence>
<feature type="signal peptide" evidence="9">
    <location>
        <begin position="1"/>
        <end position="29"/>
    </location>
</feature>
<feature type="domain" description="SpaA-like prealbumin fold" evidence="11">
    <location>
        <begin position="1457"/>
        <end position="1545"/>
    </location>
</feature>
<feature type="domain" description="Collagen binding" evidence="10">
    <location>
        <begin position="730"/>
        <end position="852"/>
    </location>
</feature>
<evidence type="ECO:0000256" key="9">
    <source>
        <dbReference type="SAM" id="SignalP"/>
    </source>
</evidence>
<feature type="domain" description="SpaA-like prealbumin fold" evidence="11">
    <location>
        <begin position="1361"/>
        <end position="1447"/>
    </location>
</feature>
<feature type="compositionally biased region" description="Low complexity" evidence="7">
    <location>
        <begin position="1665"/>
        <end position="1713"/>
    </location>
</feature>
<dbReference type="Gene3D" id="2.60.40.740">
    <property type="match status" value="5"/>
</dbReference>
<organism evidence="13 14">
    <name type="scientific">Cohnella xylanilytica</name>
    <dbReference type="NCBI Taxonomy" id="557555"/>
    <lineage>
        <taxon>Bacteria</taxon>
        <taxon>Bacillati</taxon>
        <taxon>Bacillota</taxon>
        <taxon>Bacilli</taxon>
        <taxon>Bacillales</taxon>
        <taxon>Paenibacillaceae</taxon>
        <taxon>Cohnella</taxon>
    </lineage>
</organism>
<feature type="domain" description="SpaA-like prealbumin fold" evidence="11">
    <location>
        <begin position="1265"/>
        <end position="1353"/>
    </location>
</feature>
<keyword evidence="8" id="KW-1133">Transmembrane helix</keyword>
<dbReference type="RefSeq" id="WP_185135562.1">
    <property type="nucleotide sequence ID" value="NZ_JACJVR010000031.1"/>
</dbReference>
<dbReference type="SUPFAM" id="SSF49401">
    <property type="entry name" value="Bacterial adhesins"/>
    <property type="match status" value="6"/>
</dbReference>
<keyword evidence="14" id="KW-1185">Reference proteome</keyword>
<dbReference type="InterPro" id="IPR041171">
    <property type="entry name" value="SDR_Ig"/>
</dbReference>
<feature type="domain" description="SpaA-like prealbumin fold" evidence="11">
    <location>
        <begin position="1549"/>
        <end position="1643"/>
    </location>
</feature>
<dbReference type="GO" id="GO:0005518">
    <property type="term" value="F:collagen binding"/>
    <property type="evidence" value="ECO:0007669"/>
    <property type="project" value="InterPro"/>
</dbReference>
<evidence type="ECO:0000313" key="13">
    <source>
        <dbReference type="EMBL" id="MBB6691574.1"/>
    </source>
</evidence>
<feature type="compositionally biased region" description="Pro residues" evidence="7">
    <location>
        <begin position="1653"/>
        <end position="1664"/>
    </location>
</feature>
<evidence type="ECO:0000259" key="10">
    <source>
        <dbReference type="Pfam" id="PF05737"/>
    </source>
</evidence>
<dbReference type="SUPFAM" id="SSF49478">
    <property type="entry name" value="Cna protein B-type domain"/>
    <property type="match status" value="8"/>
</dbReference>
<feature type="domain" description="SDR-like Ig" evidence="12">
    <location>
        <begin position="57"/>
        <end position="150"/>
    </location>
</feature>
<keyword evidence="8" id="KW-0812">Transmembrane</keyword>
<comment type="subcellular location">
    <subcellularLocation>
        <location evidence="1">Secreted</location>
        <location evidence="1">Cell wall</location>
        <topology evidence="1">Peptidoglycan-anchor</topology>
    </subcellularLocation>
</comment>
<keyword evidence="3" id="KW-0134">Cell wall</keyword>
<dbReference type="Gene3D" id="2.60.40.10">
    <property type="entry name" value="Immunoglobulins"/>
    <property type="match status" value="8"/>
</dbReference>
<dbReference type="InterPro" id="IPR041033">
    <property type="entry name" value="SpaA_PFL_dom_1"/>
</dbReference>
<feature type="domain" description="SpaA-like prealbumin fold" evidence="11">
    <location>
        <begin position="977"/>
        <end position="1068"/>
    </location>
</feature>
<feature type="domain" description="SpaA-like prealbumin fold" evidence="11">
    <location>
        <begin position="1169"/>
        <end position="1261"/>
    </location>
</feature>
<evidence type="ECO:0000259" key="11">
    <source>
        <dbReference type="Pfam" id="PF17802"/>
    </source>
</evidence>
<dbReference type="InterPro" id="IPR008966">
    <property type="entry name" value="Adhesion_dom_sf"/>
</dbReference>
<dbReference type="Gene3D" id="2.60.40.1280">
    <property type="match status" value="1"/>
</dbReference>
<proteinExistence type="inferred from homology"/>
<sequence length="1851" mass="199815">MRGIRKLFVFLIAAAVLLNFPLPASQVHADTGTIAENLIQSVVITDEDGQEIQNVRLDQGARVQVDFTWKFPADHEYKAGSTFVFDLPDKFKVGSELTGKLEGDVGEIGTYKVTPEGQVTFTFNESIEGEELTGNFYVWRQFNKSKLSGSTQQEIEFQYDGNVYANIPVHFKSAATSNIDKSGTPDKEMNPSSIDWVVRFNMKEDSIKNAVFKDTLPDGLAIDPASVKAFKLDVQLDGSTVVGEPATPAFDSTKPTEFSLAFGDIDGAYQVEYTTKITGTGNKTYTNKAEVTEDGATKLTDSDSVSAKYIPPLDKKTTSYDSVTQTVGWSIQMNLNERQIDQVDAKLTDTFGPLEKLVSLEVFPLTVDASGKATRSGAALAEGTAYTVDKDDTNGAFTLQFLHDIDSAYEIAYQTTSKERVFADRPIKNTVVFGTETKEATRNIQQVIFRKNNGTVNYASKTIAWSLNLNNDNKPMDQVVITDTYAANQGLEFLPGTLKIGTLKVNEDYKVEPKTSYMEGFVITFLKPISSALKIDYETRFDSTVIADRKLSQYSNTAKLDWEESDGTAKTITKTGTAKIDQFSQGNGNKTGSYDARTKEITWTIDLNYNLHDIDNAIVQDFYTGAETFVENSLEVRHLNLTSGENGVSPGALVPGPYNADYSVKDNGNSGFKLTLGKINSAYRITYKTSLKGQRVGTEYKNHATLIDEDDPATLLFNKSATVSPNYGNEFIYKEGSQGTGAEQDYAFWTVDINRSQSLVEAGAKLTDTLSSNQVLVPDSFKLFATTVDKDGNPTKAGEVDPSKYSLDVQGNAFALTFKEAIEESYVLEYKSFLNADDGETVTNDAKFAGQSSGSAQQSEKSDIIVSLSGAGGGASTPGKGDLTLVKVDASDASKGLQGAVFGLYDKTGTTLIGTQTTDGEGKAVFPGIRYKEYLLRELAAPSGYLIDEEYQHGKLISFTNSTGTLTIANVKGVWAFELTKVDKDTGAMLPGAVFKLQAKNGDKYEDVALASPLVTDSQGKIYLPELDPGDYQLIETEAPRGYRLNSAPIPFTIDSRQTAAKTATMENERNVGSVELKKFDPLNGAGLADAVFELQDENGVVLQKDLKTNAEGKLVVDGLKSGKYQFVEVAPPITYVADATPIQFEIVQDGETVPLTFANRKFDGVWAFELTKVDKDTGAKLPGAVFKLQAKNGDKYDDVALASALVTDSQGKIYLPELPPGDYQLIETEAPRGYRLNPAPIPFSIDGYQSAAKTATMENERNVGSVELKKVDSYDGAGLEGAVFELQDENGVVLQKDLRTDAEGKLVIDGLKSGKYQFVEVAPPLSYAADATPIKFEIVQDGENVKLTFGNRKNAGVLAFELTKVDKDTGAKLPGAVFKLQAKNGDKYEDVAASSALVTDSQGKIYLPELTPGDYQLIETEAPRGYRLNPAPIPFTIDARQTIAKAATMENERNVGSVELKKIDSYDGAALEGAAFELQDENGAVLQKDLKTNAEGKLIVSGLKSGKYQFVEVAPPAGYGANATPVKFEIVQDGENVQLTFENQILTGSVTLTKVRTGTSGRKLSGAVFRLLDENKNPVKDREGRAIENLKTDANGQLHVSGLRPGKYIFEETKAPSGYAIKTKYTEFTVAYGQDTAVTVVNSPRSSGSGPDPVPEEPQPTNPVDPTTPTNPTTPTTPVDPGTPTTPVDPGTPTTPVDPTEPGDGGQPTKPGSPKPHKPGKEVTTPKNTSVKGKVDVPKGAQASVGSKPARGTVTVDAKGNWKYTPKQGYTGKDSFTVATSDGEEITVEVNVVPAQAAADNGGDEGSAAGRLPKTGESMPLVSLFGYILTASALILLTARWFARRRTTRG</sequence>